<evidence type="ECO:0000256" key="1">
    <source>
        <dbReference type="SAM" id="Phobius"/>
    </source>
</evidence>
<proteinExistence type="predicted"/>
<gene>
    <name evidence="2" type="ORF">ENT43_03030</name>
</gene>
<protein>
    <submittedName>
        <fullName evidence="2">Uncharacterized protein</fullName>
    </submittedName>
</protein>
<accession>A0A7C4M5T6</accession>
<dbReference type="AlphaFoldDB" id="A0A7C4M5T6"/>
<keyword evidence="1" id="KW-0812">Transmembrane</keyword>
<sequence length="245" mass="27511">MKKTILVLISLASLVIISLIAYITYLGLMPGLSDLVKTNKPKDLKVIYTEEDYSGFMAKTKTNYVSLEGDPIPEESIIFSGQKDLETSFTSAEASARINYDKWAYMPFYNVQIKFNNDGTFELSSNLRMDRIDGFIQSIGGVGYSKKDVDKGLGYLGIIKNDPPIYAKASVAVQNNEPIIHLEKLEVGKIRIPIEKFDSDSFLVKITKQVFSRIPGFYTQSFILSEDMASFKGKIPEKLEVQLTK</sequence>
<organism evidence="2">
    <name type="scientific">candidate division CPR3 bacterium</name>
    <dbReference type="NCBI Taxonomy" id="2268181"/>
    <lineage>
        <taxon>Bacteria</taxon>
        <taxon>Bacteria division CPR3</taxon>
    </lineage>
</organism>
<evidence type="ECO:0000313" key="2">
    <source>
        <dbReference type="EMBL" id="HGT71206.1"/>
    </source>
</evidence>
<reference evidence="2" key="1">
    <citation type="journal article" date="2020" name="mSystems">
        <title>Genome- and Community-Level Interaction Insights into Carbon Utilization and Element Cycling Functions of Hydrothermarchaeota in Hydrothermal Sediment.</title>
        <authorList>
            <person name="Zhou Z."/>
            <person name="Liu Y."/>
            <person name="Xu W."/>
            <person name="Pan J."/>
            <person name="Luo Z.H."/>
            <person name="Li M."/>
        </authorList>
    </citation>
    <scope>NUCLEOTIDE SEQUENCE [LARGE SCALE GENOMIC DNA]</scope>
    <source>
        <strain evidence="2">SpSt-579</strain>
    </source>
</reference>
<comment type="caution">
    <text evidence="2">The sequence shown here is derived from an EMBL/GenBank/DDBJ whole genome shotgun (WGS) entry which is preliminary data.</text>
</comment>
<dbReference type="EMBL" id="DSYQ01000013">
    <property type="protein sequence ID" value="HGT71206.1"/>
    <property type="molecule type" value="Genomic_DNA"/>
</dbReference>
<keyword evidence="1" id="KW-1133">Transmembrane helix</keyword>
<name>A0A7C4M5T6_UNCC3</name>
<keyword evidence="1" id="KW-0472">Membrane</keyword>
<feature type="transmembrane region" description="Helical" evidence="1">
    <location>
        <begin position="6"/>
        <end position="28"/>
    </location>
</feature>